<name>A0A8X6TIJ3_NEPPI</name>
<gene>
    <name evidence="1" type="ORF">NPIL_340441</name>
</gene>
<evidence type="ECO:0000313" key="1">
    <source>
        <dbReference type="EMBL" id="GFT18358.1"/>
    </source>
</evidence>
<protein>
    <submittedName>
        <fullName evidence="1">Uncharacterized protein</fullName>
    </submittedName>
</protein>
<reference evidence="1" key="1">
    <citation type="submission" date="2020-08" db="EMBL/GenBank/DDBJ databases">
        <title>Multicomponent nature underlies the extraordinary mechanical properties of spider dragline silk.</title>
        <authorList>
            <person name="Kono N."/>
            <person name="Nakamura H."/>
            <person name="Mori M."/>
            <person name="Yoshida Y."/>
            <person name="Ohtoshi R."/>
            <person name="Malay A.D."/>
            <person name="Moran D.A.P."/>
            <person name="Tomita M."/>
            <person name="Numata K."/>
            <person name="Arakawa K."/>
        </authorList>
    </citation>
    <scope>NUCLEOTIDE SEQUENCE</scope>
</reference>
<proteinExistence type="predicted"/>
<dbReference type="EMBL" id="BMAW01058845">
    <property type="protein sequence ID" value="GFT18358.1"/>
    <property type="molecule type" value="Genomic_DNA"/>
</dbReference>
<sequence length="154" mass="17699">MGQFYYNEGIVRLIGREYTLFLTPGYNTVLVRTTMVKYLPASLTCGGKETCGLPHGQPKSFWSHKMMKHTVHLCDVRCGEGVIQHHTRRLLTSQLQNLTRVKELIWKRPSYDNFGDGTKKERVKRMSARRDNSFLSSVATILHTHTICKNLTTL</sequence>
<evidence type="ECO:0000313" key="2">
    <source>
        <dbReference type="Proteomes" id="UP000887013"/>
    </source>
</evidence>
<keyword evidence="2" id="KW-1185">Reference proteome</keyword>
<dbReference type="AlphaFoldDB" id="A0A8X6TIJ3"/>
<comment type="caution">
    <text evidence="1">The sequence shown here is derived from an EMBL/GenBank/DDBJ whole genome shotgun (WGS) entry which is preliminary data.</text>
</comment>
<dbReference type="Proteomes" id="UP000887013">
    <property type="component" value="Unassembled WGS sequence"/>
</dbReference>
<accession>A0A8X6TIJ3</accession>
<organism evidence="1 2">
    <name type="scientific">Nephila pilipes</name>
    <name type="common">Giant wood spider</name>
    <name type="synonym">Nephila maculata</name>
    <dbReference type="NCBI Taxonomy" id="299642"/>
    <lineage>
        <taxon>Eukaryota</taxon>
        <taxon>Metazoa</taxon>
        <taxon>Ecdysozoa</taxon>
        <taxon>Arthropoda</taxon>
        <taxon>Chelicerata</taxon>
        <taxon>Arachnida</taxon>
        <taxon>Araneae</taxon>
        <taxon>Araneomorphae</taxon>
        <taxon>Entelegynae</taxon>
        <taxon>Araneoidea</taxon>
        <taxon>Nephilidae</taxon>
        <taxon>Nephila</taxon>
    </lineage>
</organism>